<dbReference type="PROSITE" id="PS50096">
    <property type="entry name" value="IQ"/>
    <property type="match status" value="1"/>
</dbReference>
<gene>
    <name evidence="4" type="ORF">CEPIT_LOCUS19508</name>
    <name evidence="5" type="ORF">CEPIT_LOCUS33311</name>
</gene>
<keyword evidence="1" id="KW-0112">Calmodulin-binding</keyword>
<comment type="caution">
    <text evidence="4">The sequence shown here is derived from an EMBL/GenBank/DDBJ whole genome shotgun (WGS) entry which is preliminary data.</text>
</comment>
<feature type="region of interest" description="Disordered" evidence="3">
    <location>
        <begin position="385"/>
        <end position="444"/>
    </location>
</feature>
<dbReference type="PANTHER" id="PTHR32295:SF110">
    <property type="entry name" value="PROTEIN IQ-DOMAIN 14-LIKE"/>
    <property type="match status" value="1"/>
</dbReference>
<dbReference type="CDD" id="cd23767">
    <property type="entry name" value="IQCD"/>
    <property type="match status" value="1"/>
</dbReference>
<feature type="compositionally biased region" description="Low complexity" evidence="3">
    <location>
        <begin position="147"/>
        <end position="160"/>
    </location>
</feature>
<feature type="region of interest" description="Disordered" evidence="3">
    <location>
        <begin position="463"/>
        <end position="517"/>
    </location>
</feature>
<feature type="compositionally biased region" description="Polar residues" evidence="3">
    <location>
        <begin position="490"/>
        <end position="508"/>
    </location>
</feature>
<comment type="similarity">
    <text evidence="2">Belongs to the IQD family.</text>
</comment>
<feature type="compositionally biased region" description="Basic and acidic residues" evidence="3">
    <location>
        <begin position="106"/>
        <end position="117"/>
    </location>
</feature>
<evidence type="ECO:0000256" key="2">
    <source>
        <dbReference type="ARBA" id="ARBA00024341"/>
    </source>
</evidence>
<keyword evidence="6" id="KW-1185">Reference proteome</keyword>
<dbReference type="AlphaFoldDB" id="A0AAV0DZG4"/>
<feature type="compositionally biased region" description="Basic and acidic residues" evidence="3">
    <location>
        <begin position="21"/>
        <end position="38"/>
    </location>
</feature>
<evidence type="ECO:0000313" key="5">
    <source>
        <dbReference type="EMBL" id="CAH9133915.1"/>
    </source>
</evidence>
<dbReference type="InterPro" id="IPR000048">
    <property type="entry name" value="IQ_motif_EF-hand-BS"/>
</dbReference>
<reference evidence="4" key="1">
    <citation type="submission" date="2022-07" db="EMBL/GenBank/DDBJ databases">
        <authorList>
            <person name="Macas J."/>
            <person name="Novak P."/>
            <person name="Neumann P."/>
        </authorList>
    </citation>
    <scope>NUCLEOTIDE SEQUENCE</scope>
</reference>
<proteinExistence type="inferred from homology"/>
<evidence type="ECO:0000313" key="4">
    <source>
        <dbReference type="EMBL" id="CAH9111433.1"/>
    </source>
</evidence>
<name>A0AAV0DZG4_9ASTE</name>
<dbReference type="Proteomes" id="UP001152523">
    <property type="component" value="Unassembled WGS sequence"/>
</dbReference>
<dbReference type="EMBL" id="CAMAPF010000182">
    <property type="protein sequence ID" value="CAH9111433.1"/>
    <property type="molecule type" value="Genomic_DNA"/>
</dbReference>
<feature type="region of interest" description="Disordered" evidence="3">
    <location>
        <begin position="80"/>
        <end position="169"/>
    </location>
</feature>
<dbReference type="EMBL" id="CAMAPF010000979">
    <property type="protein sequence ID" value="CAH9133915.1"/>
    <property type="molecule type" value="Genomic_DNA"/>
</dbReference>
<feature type="compositionally biased region" description="Polar residues" evidence="3">
    <location>
        <begin position="266"/>
        <end position="283"/>
    </location>
</feature>
<dbReference type="PANTHER" id="PTHR32295">
    <property type="entry name" value="IQ-DOMAIN 5-RELATED"/>
    <property type="match status" value="1"/>
</dbReference>
<accession>A0AAV0DZG4</accession>
<evidence type="ECO:0000313" key="6">
    <source>
        <dbReference type="Proteomes" id="UP001152523"/>
    </source>
</evidence>
<evidence type="ECO:0008006" key="7">
    <source>
        <dbReference type="Google" id="ProtNLM"/>
    </source>
</evidence>
<protein>
    <recommendedName>
        <fullName evidence="7">DUF4005 domain-containing protein</fullName>
    </recommendedName>
</protein>
<feature type="region of interest" description="Disordered" evidence="3">
    <location>
        <begin position="19"/>
        <end position="38"/>
    </location>
</feature>
<dbReference type="Pfam" id="PF00612">
    <property type="entry name" value="IQ"/>
    <property type="match status" value="1"/>
</dbReference>
<organism evidence="4 6">
    <name type="scientific">Cuscuta epithymum</name>
    <dbReference type="NCBI Taxonomy" id="186058"/>
    <lineage>
        <taxon>Eukaryota</taxon>
        <taxon>Viridiplantae</taxon>
        <taxon>Streptophyta</taxon>
        <taxon>Embryophyta</taxon>
        <taxon>Tracheophyta</taxon>
        <taxon>Spermatophyta</taxon>
        <taxon>Magnoliopsida</taxon>
        <taxon>eudicotyledons</taxon>
        <taxon>Gunneridae</taxon>
        <taxon>Pentapetalae</taxon>
        <taxon>asterids</taxon>
        <taxon>lamiids</taxon>
        <taxon>Solanales</taxon>
        <taxon>Convolvulaceae</taxon>
        <taxon>Cuscuteae</taxon>
        <taxon>Cuscuta</taxon>
        <taxon>Cuscuta subgen. Cuscuta</taxon>
    </lineage>
</organism>
<feature type="region of interest" description="Disordered" evidence="3">
    <location>
        <begin position="264"/>
        <end position="286"/>
    </location>
</feature>
<evidence type="ECO:0000256" key="3">
    <source>
        <dbReference type="SAM" id="MobiDB-lite"/>
    </source>
</evidence>
<sequence>MGKKGSWFSAIRRVFFTPHSSSKDKRIGGPDRTISLEKKKGRRRLLKRGEFKSFIFREPSSIEKILGEIDEQRQLVPLYSEQQKIVSERPTSPRSTPPRTTPFRDVSPKHSPPREVSPRVASPKPDPPIVSSQKAASSHVPLPKPASPKAASPRVASSKVNQNRKETNNVYRAEPTFQVLQLSAIRIQSIFKGYMARKNFRSLRGLLRLQGFIRGDNVKKQTVNAMKQMHLFVRIQNQIRLRRIEMSENQAAQWQTSKNYKKDGESTLSKWSLPSEAGNNENWDGSRLTKDEVDERRQKKLEATMKRERAMAYAYSHKLWKANPKYKMNIQSNGFPLWWKWLEHALPSVNHSVSQSAVKKSHPSPARAISECTPSPLLRNYTEYGGHFEADTPTSTKSSVPARPKPFHTPGRTPPSSSLRKKYAQSGTSFAGSPYKFPSKDDDSLTSCPPYSVPNYMSPTISAKAKAKASPREGSIGSPSSHSARRLSYPLTSNVGSFKWSRGSSKGGASSLKDFSGSADRLSVDSAVSMPASVGRKPFNRFV</sequence>
<evidence type="ECO:0000256" key="1">
    <source>
        <dbReference type="ARBA" id="ARBA00022860"/>
    </source>
</evidence>
<dbReference type="GO" id="GO:0005516">
    <property type="term" value="F:calmodulin binding"/>
    <property type="evidence" value="ECO:0007669"/>
    <property type="project" value="UniProtKB-KW"/>
</dbReference>